<keyword evidence="1" id="KW-0812">Transmembrane</keyword>
<evidence type="ECO:0000256" key="1">
    <source>
        <dbReference type="SAM" id="Phobius"/>
    </source>
</evidence>
<keyword evidence="3" id="KW-1185">Reference proteome</keyword>
<keyword evidence="1" id="KW-0472">Membrane</keyword>
<evidence type="ECO:0000313" key="3">
    <source>
        <dbReference type="Proteomes" id="UP001597353"/>
    </source>
</evidence>
<reference evidence="3" key="1">
    <citation type="journal article" date="2019" name="Int. J. Syst. Evol. Microbiol.">
        <title>The Global Catalogue of Microorganisms (GCM) 10K type strain sequencing project: providing services to taxonomists for standard genome sequencing and annotation.</title>
        <authorList>
            <consortium name="The Broad Institute Genomics Platform"/>
            <consortium name="The Broad Institute Genome Sequencing Center for Infectious Disease"/>
            <person name="Wu L."/>
            <person name="Ma J."/>
        </authorList>
    </citation>
    <scope>NUCLEOTIDE SEQUENCE [LARGE SCALE GENOMIC DNA]</scope>
    <source>
        <strain evidence="3">CGMCC 4.7242</strain>
    </source>
</reference>
<evidence type="ECO:0000313" key="2">
    <source>
        <dbReference type="EMBL" id="MFD1911524.1"/>
    </source>
</evidence>
<keyword evidence="1" id="KW-1133">Transmembrane helix</keyword>
<dbReference type="Proteomes" id="UP001597353">
    <property type="component" value="Unassembled WGS sequence"/>
</dbReference>
<name>A0ABW4S3X8_9RHOB</name>
<accession>A0ABW4S3X8</accession>
<feature type="transmembrane region" description="Helical" evidence="1">
    <location>
        <begin position="38"/>
        <end position="56"/>
    </location>
</feature>
<proteinExistence type="predicted"/>
<dbReference type="EMBL" id="JBHUGH010000003">
    <property type="protein sequence ID" value="MFD1911524.1"/>
    <property type="molecule type" value="Genomic_DNA"/>
</dbReference>
<evidence type="ECO:0008006" key="4">
    <source>
        <dbReference type="Google" id="ProtNLM"/>
    </source>
</evidence>
<gene>
    <name evidence="2" type="ORF">ACFSGJ_04765</name>
</gene>
<organism evidence="2 3">
    <name type="scientific">Halodurantibacterium flavum</name>
    <dbReference type="NCBI Taxonomy" id="1382802"/>
    <lineage>
        <taxon>Bacteria</taxon>
        <taxon>Pseudomonadati</taxon>
        <taxon>Pseudomonadota</taxon>
        <taxon>Alphaproteobacteria</taxon>
        <taxon>Rhodobacterales</taxon>
        <taxon>Paracoccaceae</taxon>
        <taxon>Halodurantibacterium</taxon>
    </lineage>
</organism>
<protein>
    <recommendedName>
        <fullName evidence="4">DUF3329 domain-containing protein</fullName>
    </recommendedName>
</protein>
<comment type="caution">
    <text evidence="2">The sequence shown here is derived from an EMBL/GenBank/DDBJ whole genome shotgun (WGS) entry which is preliminary data.</text>
</comment>
<dbReference type="RefSeq" id="WP_390259851.1">
    <property type="nucleotide sequence ID" value="NZ_JBHUGH010000003.1"/>
</dbReference>
<sequence length="61" mass="7102">MKLLDPHHPFFRAPWRRWATVLLPLAWAAVEFRNGAMLWGAAFAAAGTYAFWMLIVTRRED</sequence>